<proteinExistence type="predicted"/>
<reference evidence="1" key="2">
    <citation type="submission" date="2025-09" db="UniProtKB">
        <authorList>
            <consortium name="Ensembl"/>
        </authorList>
    </citation>
    <scope>IDENTIFICATION</scope>
</reference>
<dbReference type="InterPro" id="IPR036397">
    <property type="entry name" value="RNaseH_sf"/>
</dbReference>
<evidence type="ECO:0000313" key="2">
    <source>
        <dbReference type="Proteomes" id="UP000472270"/>
    </source>
</evidence>
<dbReference type="Proteomes" id="UP000472270">
    <property type="component" value="Unassembled WGS sequence"/>
</dbReference>
<evidence type="ECO:0000313" key="1">
    <source>
        <dbReference type="Ensembl" id="ENSSRHP00000056153.1"/>
    </source>
</evidence>
<dbReference type="GO" id="GO:0003676">
    <property type="term" value="F:nucleic acid binding"/>
    <property type="evidence" value="ECO:0007669"/>
    <property type="project" value="InterPro"/>
</dbReference>
<dbReference type="Ensembl" id="ENSSRHT00000057722.1">
    <property type="protein sequence ID" value="ENSSRHP00000056153.1"/>
    <property type="gene ID" value="ENSSRHG00000028170.1"/>
</dbReference>
<dbReference type="AlphaFoldDB" id="A0A673JVZ7"/>
<name>A0A673JVZ7_9TELE</name>
<organism evidence="1 2">
    <name type="scientific">Sinocyclocheilus rhinocerous</name>
    <dbReference type="NCBI Taxonomy" id="307959"/>
    <lineage>
        <taxon>Eukaryota</taxon>
        <taxon>Metazoa</taxon>
        <taxon>Chordata</taxon>
        <taxon>Craniata</taxon>
        <taxon>Vertebrata</taxon>
        <taxon>Euteleostomi</taxon>
        <taxon>Actinopterygii</taxon>
        <taxon>Neopterygii</taxon>
        <taxon>Teleostei</taxon>
        <taxon>Ostariophysi</taxon>
        <taxon>Cypriniformes</taxon>
        <taxon>Cyprinidae</taxon>
        <taxon>Cyprininae</taxon>
        <taxon>Sinocyclocheilus</taxon>
    </lineage>
</organism>
<keyword evidence="2" id="KW-1185">Reference proteome</keyword>
<accession>A0A673JVZ7</accession>
<protein>
    <submittedName>
        <fullName evidence="1">Uncharacterized protein</fullName>
    </submittedName>
</protein>
<sequence length="114" mass="13030">MNWLRNMWKKVLFSDEKKINLDGPDGFQRAFSFNGIMELQVVQGHQTAAGYVDMLQRASLLTEGPRLCGQRSSQCPPDFFQDYNVTLLDHPACSPDLFLGLPLDFFCPITLRIF</sequence>
<reference evidence="1" key="1">
    <citation type="submission" date="2025-08" db="UniProtKB">
        <authorList>
            <consortium name="Ensembl"/>
        </authorList>
    </citation>
    <scope>IDENTIFICATION</scope>
</reference>
<dbReference type="Gene3D" id="3.30.420.10">
    <property type="entry name" value="Ribonuclease H-like superfamily/Ribonuclease H"/>
    <property type="match status" value="1"/>
</dbReference>